<proteinExistence type="inferred from homology"/>
<dbReference type="InterPro" id="IPR036388">
    <property type="entry name" value="WH-like_DNA-bd_sf"/>
</dbReference>
<dbReference type="Pfam" id="PF25872">
    <property type="entry name" value="HTH_77"/>
    <property type="match status" value="1"/>
</dbReference>
<comment type="similarity">
    <text evidence="1">Belongs to the AfsR/DnrI/RedD regulatory family.</text>
</comment>
<evidence type="ECO:0000259" key="4">
    <source>
        <dbReference type="SMART" id="SM01043"/>
    </source>
</evidence>
<reference evidence="5" key="1">
    <citation type="submission" date="2021-01" db="EMBL/GenBank/DDBJ databases">
        <title>Whole genome shotgun sequence of Cellulomonas chitinilytica NBRC 110799.</title>
        <authorList>
            <person name="Komaki H."/>
            <person name="Tamura T."/>
        </authorList>
    </citation>
    <scope>NUCLEOTIDE SEQUENCE</scope>
    <source>
        <strain evidence="5">NBRC 110799</strain>
    </source>
</reference>
<dbReference type="SUPFAM" id="SSF48452">
    <property type="entry name" value="TPR-like"/>
    <property type="match status" value="2"/>
</dbReference>
<dbReference type="InterPro" id="IPR011990">
    <property type="entry name" value="TPR-like_helical_dom_sf"/>
</dbReference>
<evidence type="ECO:0000256" key="2">
    <source>
        <dbReference type="ARBA" id="ARBA00023125"/>
    </source>
</evidence>
<dbReference type="PANTHER" id="PTHR47691:SF3">
    <property type="entry name" value="HTH-TYPE TRANSCRIPTIONAL REGULATOR RV0890C-RELATED"/>
    <property type="match status" value="1"/>
</dbReference>
<dbReference type="SMART" id="SM00862">
    <property type="entry name" value="Trans_reg_C"/>
    <property type="match status" value="1"/>
</dbReference>
<dbReference type="EMBL" id="BONK01000006">
    <property type="protein sequence ID" value="GIG21233.1"/>
    <property type="molecule type" value="Genomic_DNA"/>
</dbReference>
<keyword evidence="2" id="KW-0238">DNA-binding</keyword>
<dbReference type="Proteomes" id="UP000632740">
    <property type="component" value="Unassembled WGS sequence"/>
</dbReference>
<dbReference type="GO" id="GO:0006355">
    <property type="term" value="P:regulation of DNA-templated transcription"/>
    <property type="evidence" value="ECO:0007669"/>
    <property type="project" value="InterPro"/>
</dbReference>
<comment type="caution">
    <text evidence="5">The sequence shown here is derived from an EMBL/GenBank/DDBJ whole genome shotgun (WGS) entry which is preliminary data.</text>
</comment>
<dbReference type="SUPFAM" id="SSF52540">
    <property type="entry name" value="P-loop containing nucleoside triphosphate hydrolases"/>
    <property type="match status" value="1"/>
</dbReference>
<protein>
    <submittedName>
        <fullName evidence="5">SARP family transcriptional regulator</fullName>
    </submittedName>
</protein>
<dbReference type="GO" id="GO:0003677">
    <property type="term" value="F:DNA binding"/>
    <property type="evidence" value="ECO:0007669"/>
    <property type="project" value="UniProtKB-KW"/>
</dbReference>
<feature type="domain" description="Bacterial transcriptional activator" evidence="4">
    <location>
        <begin position="90"/>
        <end position="225"/>
    </location>
</feature>
<keyword evidence="6" id="KW-1185">Reference proteome</keyword>
<dbReference type="InterPro" id="IPR027417">
    <property type="entry name" value="P-loop_NTPase"/>
</dbReference>
<evidence type="ECO:0000313" key="6">
    <source>
        <dbReference type="Proteomes" id="UP000632740"/>
    </source>
</evidence>
<sequence length="1068" mass="113147">MPVQITTLGTLAVDGRAVRGDRLVAVVRALLDARGRAVSSAALVEDVWEGDPPDDATGAVQALVSRARRLGLAVAAAPGGYRLPTDGLEVDTDEVAALVARARSALRSDDPTAARALAGEARALVPLVPDLTDAATARLLADVAAVRAEAGLALGDTTGTVDDLRAVALRTPPDEPLVALLVRVLAAQGRDAEAVEVVDHLRTDLAERYGTDPSPVVAQAHLALLRGELAPSPAPTRPAPPAAPRATVALPVSWRRPATVLVGRDADVVAVETALKEAPLVTVMATGGAGKTRLATEVARRAAALGTSVRAVELAGVHDPAEVLPAVLAALGGAETAAAGPDIAIGRRLLAPEERLRFAAQDLDGLVVLDNCEHVLDAAAAVVTDLLAAAPPDVVVLATSRAPLGIVGEVVHRLRALPDDDALALLESRARAGRDTVGWDQERARELCHRLDNLPLALELAAARLRAMPVDDVLDGLSDRFALLDDALRGLPERHASLWAMVDWSRELLDPPDRDLLERLAVIPAPFTADTALAVSGQEDRRVRRGLAMLVEQSLLTLDESDEGPARYRMLETVREYGTARLDAVGGRPAAMEGLVRWSAAECVLLRDDFIGHGQIAAFTRCAAEQDTFLAALRWAVAHDDEPPAVDITAALFQLWTIRGLHLEVVAWSTQLFHVDSPAARRTSALVRGRAAGRPLPHGDRLVATCLFATVNAGAIESVRLMALAWRGARQVLAERPDEVEPRMATLVATLPGLSWTRMEDVEALPLIDSDDPYLQGLGLFLRAAIRENTGEAEFSASDAMEAYHRFEQIGDHWGMGMAAQGVGQWDGQRGAADAELWLRRGIEHLELVGAMQDARSARVLLDVQRALGGDQEAVRVLQEVVDSPADPVDVAQALLGLAHVAWRNGRFDDAVHHADAAAAVVDEEASMPIPQARSVFRVATAVVHLGVADQVPARSRDARERARQLLRLALPDADATTDMPVLGSVALGGAELAAREGRDDEARELWALGIRLGANLAAMLRMELGDSLAATLGDVEEQAAAVAALRARPAVTLGPRIRELLAGVLAD</sequence>
<dbReference type="Gene3D" id="1.10.10.10">
    <property type="entry name" value="Winged helix-like DNA-binding domain superfamily/Winged helix DNA-binding domain"/>
    <property type="match status" value="1"/>
</dbReference>
<dbReference type="InterPro" id="IPR005158">
    <property type="entry name" value="BTAD"/>
</dbReference>
<name>A0A919TZU9_9CELL</name>
<organism evidence="5 6">
    <name type="scientific">Cellulomonas chitinilytica</name>
    <dbReference type="NCBI Taxonomy" id="398759"/>
    <lineage>
        <taxon>Bacteria</taxon>
        <taxon>Bacillati</taxon>
        <taxon>Actinomycetota</taxon>
        <taxon>Actinomycetes</taxon>
        <taxon>Micrococcales</taxon>
        <taxon>Cellulomonadaceae</taxon>
        <taxon>Cellulomonas</taxon>
    </lineage>
</organism>
<dbReference type="InterPro" id="IPR058852">
    <property type="entry name" value="HTH_77"/>
</dbReference>
<dbReference type="GO" id="GO:0000160">
    <property type="term" value="P:phosphorelay signal transduction system"/>
    <property type="evidence" value="ECO:0007669"/>
    <property type="project" value="InterPro"/>
</dbReference>
<dbReference type="InterPro" id="IPR001867">
    <property type="entry name" value="OmpR/PhoB-type_DNA-bd"/>
</dbReference>
<dbReference type="Gene3D" id="1.25.40.10">
    <property type="entry name" value="Tetratricopeptide repeat domain"/>
    <property type="match status" value="2"/>
</dbReference>
<dbReference type="AlphaFoldDB" id="A0A919TZU9"/>
<dbReference type="PANTHER" id="PTHR47691">
    <property type="entry name" value="REGULATOR-RELATED"/>
    <property type="match status" value="1"/>
</dbReference>
<accession>A0A919TZU9</accession>
<dbReference type="SMART" id="SM01043">
    <property type="entry name" value="BTAD"/>
    <property type="match status" value="1"/>
</dbReference>
<feature type="domain" description="OmpR/PhoB-type" evidence="3">
    <location>
        <begin position="15"/>
        <end position="83"/>
    </location>
</feature>
<gene>
    <name evidence="5" type="ORF">Cch01nite_19570</name>
</gene>
<dbReference type="Pfam" id="PF03704">
    <property type="entry name" value="BTAD"/>
    <property type="match status" value="1"/>
</dbReference>
<dbReference type="Gene3D" id="3.40.50.300">
    <property type="entry name" value="P-loop containing nucleotide triphosphate hydrolases"/>
    <property type="match status" value="1"/>
</dbReference>
<evidence type="ECO:0000256" key="1">
    <source>
        <dbReference type="ARBA" id="ARBA00005820"/>
    </source>
</evidence>
<evidence type="ECO:0000259" key="3">
    <source>
        <dbReference type="SMART" id="SM00862"/>
    </source>
</evidence>
<evidence type="ECO:0000313" key="5">
    <source>
        <dbReference type="EMBL" id="GIG21233.1"/>
    </source>
</evidence>